<keyword evidence="2" id="KW-1185">Reference proteome</keyword>
<gene>
    <name evidence="1" type="ORF">MACH21_12870</name>
</gene>
<sequence length="148" mass="17025">MTDLPEYYFRIRENGAAVFRVCTENRQRRIEMEEIAVVNLRNGNIRPHGDTILDADQLRIIESWMEERRAVLAERDLDDIHRAIDHLNLTTHWAQTRASDAALEEVTDRLLLAMHDLRSVLVRKKADRLMAGTPAPSPQAQPQDETGT</sequence>
<proteinExistence type="predicted"/>
<dbReference type="EMBL" id="AP027266">
    <property type="protein sequence ID" value="BDW85110.1"/>
    <property type="molecule type" value="Genomic_DNA"/>
</dbReference>
<dbReference type="Proteomes" id="UP001337723">
    <property type="component" value="Chromosome"/>
</dbReference>
<evidence type="ECO:0000313" key="1">
    <source>
        <dbReference type="EMBL" id="BDW85110.1"/>
    </source>
</evidence>
<dbReference type="RefSeq" id="WP_338275608.1">
    <property type="nucleotide sequence ID" value="NZ_AP027266.1"/>
</dbReference>
<protein>
    <submittedName>
        <fullName evidence="1">Uncharacterized protein</fullName>
    </submittedName>
</protein>
<evidence type="ECO:0000313" key="2">
    <source>
        <dbReference type="Proteomes" id="UP001337723"/>
    </source>
</evidence>
<organism evidence="1 2">
    <name type="scientific">Roseicyclus marinus</name>
    <dbReference type="NCBI Taxonomy" id="2161673"/>
    <lineage>
        <taxon>Bacteria</taxon>
        <taxon>Pseudomonadati</taxon>
        <taxon>Pseudomonadota</taxon>
        <taxon>Alphaproteobacteria</taxon>
        <taxon>Rhodobacterales</taxon>
        <taxon>Roseobacteraceae</taxon>
        <taxon>Roseicyclus</taxon>
    </lineage>
</organism>
<dbReference type="KEGG" id="rmai:MACH21_12870"/>
<dbReference type="AlphaFoldDB" id="A0AA48KKH5"/>
<accession>A0AA48KKH5</accession>
<reference evidence="1 2" key="1">
    <citation type="submission" date="2023-01" db="EMBL/GenBank/DDBJ databases">
        <title>Complete genome sequence of Roseicyclus marinus strain Dej080120_10.</title>
        <authorList>
            <person name="Ueki S."/>
            <person name="Maruyama F."/>
        </authorList>
    </citation>
    <scope>NUCLEOTIDE SEQUENCE [LARGE SCALE GENOMIC DNA]</scope>
    <source>
        <strain evidence="1 2">Dej080120_10</strain>
    </source>
</reference>
<name>A0AA48KKH5_9RHOB</name>